<proteinExistence type="predicted"/>
<protein>
    <submittedName>
        <fullName evidence="6">4Fe-4S ferredoxin</fullName>
    </submittedName>
</protein>
<organism evidence="6 7">
    <name type="scientific">Pseudodesulfovibrio sediminis</name>
    <dbReference type="NCBI Taxonomy" id="2810563"/>
    <lineage>
        <taxon>Bacteria</taxon>
        <taxon>Pseudomonadati</taxon>
        <taxon>Thermodesulfobacteriota</taxon>
        <taxon>Desulfovibrionia</taxon>
        <taxon>Desulfovibrionales</taxon>
        <taxon>Desulfovibrionaceae</taxon>
    </lineage>
</organism>
<dbReference type="RefSeq" id="WP_229591071.1">
    <property type="nucleotide sequence ID" value="NZ_AP024485.1"/>
</dbReference>
<keyword evidence="7" id="KW-1185">Reference proteome</keyword>
<dbReference type="Pfam" id="PF12838">
    <property type="entry name" value="Fer4_7"/>
    <property type="match status" value="1"/>
</dbReference>
<keyword evidence="3" id="KW-0408">Iron</keyword>
<feature type="domain" description="4Fe-4S ferredoxin-type" evidence="5">
    <location>
        <begin position="217"/>
        <end position="246"/>
    </location>
</feature>
<name>A0ABN6ERR1_9BACT</name>
<dbReference type="PROSITE" id="PS51379">
    <property type="entry name" value="4FE4S_FER_2"/>
    <property type="match status" value="2"/>
</dbReference>
<gene>
    <name evidence="6" type="ORF">PSDVSF_23240</name>
</gene>
<dbReference type="InterPro" id="IPR050157">
    <property type="entry name" value="PSI_iron-sulfur_center"/>
</dbReference>
<feature type="domain" description="4Fe-4S ferredoxin-type" evidence="5">
    <location>
        <begin position="186"/>
        <end position="215"/>
    </location>
</feature>
<dbReference type="Pfam" id="PF04015">
    <property type="entry name" value="DUF362"/>
    <property type="match status" value="1"/>
</dbReference>
<dbReference type="SUPFAM" id="SSF54862">
    <property type="entry name" value="4Fe-4S ferredoxins"/>
    <property type="match status" value="1"/>
</dbReference>
<dbReference type="Gene3D" id="3.40.50.11440">
    <property type="match status" value="1"/>
</dbReference>
<evidence type="ECO:0000259" key="5">
    <source>
        <dbReference type="PROSITE" id="PS51379"/>
    </source>
</evidence>
<keyword evidence="1" id="KW-0004">4Fe-4S</keyword>
<dbReference type="PANTHER" id="PTHR24960">
    <property type="entry name" value="PHOTOSYSTEM I IRON-SULFUR CENTER-RELATED"/>
    <property type="match status" value="1"/>
</dbReference>
<evidence type="ECO:0000313" key="7">
    <source>
        <dbReference type="Proteomes" id="UP001053296"/>
    </source>
</evidence>
<dbReference type="InterPro" id="IPR007160">
    <property type="entry name" value="DUF362"/>
</dbReference>
<dbReference type="EMBL" id="AP024485">
    <property type="protein sequence ID" value="BCS89082.1"/>
    <property type="molecule type" value="Genomic_DNA"/>
</dbReference>
<evidence type="ECO:0000313" key="6">
    <source>
        <dbReference type="EMBL" id="BCS89082.1"/>
    </source>
</evidence>
<sequence length="370" mass="40045">MASKVFFWNLRASAKAPLHARMRSLLKAAKVERYINEGDLAAIKLHFGEQGTTGFLRPLWIKPILDFISEAGGKPFLTDASTLYVGQRGEAVSHALCAARHGWDPLILNAPVIIADGLRGEFEETVPVKGRHLDEVYIAGAIAEADFFVSLNHFKGHELAGYGGALKNIGMGSASKKGKMQQHFSTGPITNPEACTACEACLRSCKVGALYIDEESEKIALNAEKCVGCGGCFVACRHGGLEVDWKVGIQDFLERMMEYAKGVLQTKRTPCLHVNFVVDVGPDCDCVGFTDAPICPDIGVLLSFDPVAVDQASMDLVSDAQPLYPSQLPFGVTPGQNKFTAIHQHVPADFGLSYAEELGIGSREYELINL</sequence>
<dbReference type="InterPro" id="IPR017896">
    <property type="entry name" value="4Fe4S_Fe-S-bd"/>
</dbReference>
<evidence type="ECO:0000256" key="3">
    <source>
        <dbReference type="ARBA" id="ARBA00023004"/>
    </source>
</evidence>
<evidence type="ECO:0000256" key="1">
    <source>
        <dbReference type="ARBA" id="ARBA00022485"/>
    </source>
</evidence>
<evidence type="ECO:0000256" key="2">
    <source>
        <dbReference type="ARBA" id="ARBA00022723"/>
    </source>
</evidence>
<keyword evidence="2" id="KW-0479">Metal-binding</keyword>
<accession>A0ABN6ERR1</accession>
<evidence type="ECO:0000256" key="4">
    <source>
        <dbReference type="ARBA" id="ARBA00023014"/>
    </source>
</evidence>
<dbReference type="Proteomes" id="UP001053296">
    <property type="component" value="Chromosome"/>
</dbReference>
<keyword evidence="4" id="KW-0411">Iron-sulfur</keyword>
<reference evidence="6" key="1">
    <citation type="journal article" date="2022" name="Arch. Microbiol.">
        <title>Pseudodesulfovibrio sediminis sp. nov., a mesophilic and neutrophilic sulfate-reducing bacterium isolated from sediment of a brackish lake.</title>
        <authorList>
            <person name="Takahashi A."/>
            <person name="Kojima H."/>
            <person name="Watanabe M."/>
            <person name="Fukui M."/>
        </authorList>
    </citation>
    <scope>NUCLEOTIDE SEQUENCE</scope>
    <source>
        <strain evidence="6">SF6</strain>
    </source>
</reference>
<dbReference type="Gene3D" id="3.30.70.20">
    <property type="match status" value="1"/>
</dbReference>
<dbReference type="PANTHER" id="PTHR24960:SF79">
    <property type="entry name" value="PHOTOSYSTEM I IRON-SULFUR CENTER"/>
    <property type="match status" value="1"/>
</dbReference>